<evidence type="ECO:0000256" key="6">
    <source>
        <dbReference type="SAM" id="Phobius"/>
    </source>
</evidence>
<organism evidence="7 8">
    <name type="scientific">Desulfomicrobium apsheronum</name>
    <dbReference type="NCBI Taxonomy" id="52560"/>
    <lineage>
        <taxon>Bacteria</taxon>
        <taxon>Pseudomonadati</taxon>
        <taxon>Thermodesulfobacteriota</taxon>
        <taxon>Desulfovibrionia</taxon>
        <taxon>Desulfovibrionales</taxon>
        <taxon>Desulfomicrobiaceae</taxon>
        <taxon>Desulfomicrobium</taxon>
    </lineage>
</organism>
<dbReference type="Proteomes" id="UP000198635">
    <property type="component" value="Unassembled WGS sequence"/>
</dbReference>
<comment type="subcellular location">
    <subcellularLocation>
        <location evidence="1">Cell membrane</location>
        <topology evidence="1">Multi-pass membrane protein</topology>
    </subcellularLocation>
</comment>
<dbReference type="OrthoDB" id="9804822at2"/>
<protein>
    <submittedName>
        <fullName evidence="7">Threonine/homoserine/homoserine lactone efflux protein</fullName>
    </submittedName>
</protein>
<dbReference type="PANTHER" id="PTHR30086">
    <property type="entry name" value="ARGININE EXPORTER PROTEIN ARGO"/>
    <property type="match status" value="1"/>
</dbReference>
<dbReference type="PANTHER" id="PTHR30086:SF20">
    <property type="entry name" value="ARGININE EXPORTER PROTEIN ARGO-RELATED"/>
    <property type="match status" value="1"/>
</dbReference>
<name>A0A1I3W5E3_9BACT</name>
<dbReference type="GO" id="GO:0015171">
    <property type="term" value="F:amino acid transmembrane transporter activity"/>
    <property type="evidence" value="ECO:0007669"/>
    <property type="project" value="TreeGrafter"/>
</dbReference>
<feature type="transmembrane region" description="Helical" evidence="6">
    <location>
        <begin position="185"/>
        <end position="204"/>
    </location>
</feature>
<dbReference type="STRING" id="52560.SAMN04488082_11244"/>
<dbReference type="PIRSF" id="PIRSF006324">
    <property type="entry name" value="LeuE"/>
    <property type="match status" value="1"/>
</dbReference>
<sequence length="207" mass="21471">MSPATYLAFLLATVVVLVIPGPTIMLVVSCSLVQGKRAALPLALGVGLGDTVAMIASMAGLGALLATSATLFTTLKWVGAFYLVYLGVKTLRASPEPGKGLPRIEPASRGASVFRAFAVTATNPKSIAFFCAFMPQFINRAEPVMAQILILGSTFVILAVVNATLYALLAARARDAVTNPRTMKMMNLAGGSALIGAGVLTAAIRRT</sequence>
<dbReference type="Pfam" id="PF01810">
    <property type="entry name" value="LysE"/>
    <property type="match status" value="1"/>
</dbReference>
<evidence type="ECO:0000256" key="3">
    <source>
        <dbReference type="ARBA" id="ARBA00022692"/>
    </source>
</evidence>
<accession>A0A1I3W5E3</accession>
<dbReference type="GO" id="GO:0005886">
    <property type="term" value="C:plasma membrane"/>
    <property type="evidence" value="ECO:0007669"/>
    <property type="project" value="UniProtKB-SubCell"/>
</dbReference>
<proteinExistence type="predicted"/>
<reference evidence="8" key="1">
    <citation type="submission" date="2016-10" db="EMBL/GenBank/DDBJ databases">
        <authorList>
            <person name="Varghese N."/>
            <person name="Submissions S."/>
        </authorList>
    </citation>
    <scope>NUCLEOTIDE SEQUENCE [LARGE SCALE GENOMIC DNA]</scope>
    <source>
        <strain evidence="8">DSM 5918</strain>
    </source>
</reference>
<gene>
    <name evidence="7" type="ORF">SAMN04488082_11244</name>
</gene>
<evidence type="ECO:0000256" key="4">
    <source>
        <dbReference type="ARBA" id="ARBA00022989"/>
    </source>
</evidence>
<keyword evidence="2" id="KW-1003">Cell membrane</keyword>
<dbReference type="RefSeq" id="WP_092375871.1">
    <property type="nucleotide sequence ID" value="NZ_FORX01000012.1"/>
</dbReference>
<keyword evidence="5 6" id="KW-0472">Membrane</keyword>
<keyword evidence="8" id="KW-1185">Reference proteome</keyword>
<evidence type="ECO:0000256" key="2">
    <source>
        <dbReference type="ARBA" id="ARBA00022475"/>
    </source>
</evidence>
<dbReference type="InterPro" id="IPR001123">
    <property type="entry name" value="LeuE-type"/>
</dbReference>
<feature type="transmembrane region" description="Helical" evidence="6">
    <location>
        <begin position="40"/>
        <end position="65"/>
    </location>
</feature>
<evidence type="ECO:0000313" key="7">
    <source>
        <dbReference type="EMBL" id="SFK02660.1"/>
    </source>
</evidence>
<dbReference type="AlphaFoldDB" id="A0A1I3W5E3"/>
<keyword evidence="4 6" id="KW-1133">Transmembrane helix</keyword>
<evidence type="ECO:0000256" key="1">
    <source>
        <dbReference type="ARBA" id="ARBA00004651"/>
    </source>
</evidence>
<evidence type="ECO:0000313" key="8">
    <source>
        <dbReference type="Proteomes" id="UP000198635"/>
    </source>
</evidence>
<feature type="transmembrane region" description="Helical" evidence="6">
    <location>
        <begin position="144"/>
        <end position="173"/>
    </location>
</feature>
<feature type="transmembrane region" description="Helical" evidence="6">
    <location>
        <begin position="6"/>
        <end position="28"/>
    </location>
</feature>
<evidence type="ECO:0000256" key="5">
    <source>
        <dbReference type="ARBA" id="ARBA00023136"/>
    </source>
</evidence>
<feature type="transmembrane region" description="Helical" evidence="6">
    <location>
        <begin position="71"/>
        <end position="91"/>
    </location>
</feature>
<dbReference type="EMBL" id="FORX01000012">
    <property type="protein sequence ID" value="SFK02660.1"/>
    <property type="molecule type" value="Genomic_DNA"/>
</dbReference>
<keyword evidence="3 6" id="KW-0812">Transmembrane</keyword>